<reference evidence="1 2" key="1">
    <citation type="submission" date="2020-09" db="EMBL/GenBank/DDBJ databases">
        <title>De no assembly of potato wild relative species, Solanum commersonii.</title>
        <authorList>
            <person name="Cho K."/>
        </authorList>
    </citation>
    <scope>NUCLEOTIDE SEQUENCE [LARGE SCALE GENOMIC DNA]</scope>
    <source>
        <strain evidence="1">LZ3.2</strain>
        <tissue evidence="1">Leaf</tissue>
    </source>
</reference>
<accession>A0A9J5W6J6</accession>
<evidence type="ECO:0000313" key="1">
    <source>
        <dbReference type="EMBL" id="KAG5570832.1"/>
    </source>
</evidence>
<gene>
    <name evidence="1" type="ORF">H5410_060598</name>
</gene>
<comment type="caution">
    <text evidence="1">The sequence shown here is derived from an EMBL/GenBank/DDBJ whole genome shotgun (WGS) entry which is preliminary data.</text>
</comment>
<dbReference type="AlphaFoldDB" id="A0A9J5W6J6"/>
<organism evidence="1 2">
    <name type="scientific">Solanum commersonii</name>
    <name type="common">Commerson's wild potato</name>
    <name type="synonym">Commerson's nightshade</name>
    <dbReference type="NCBI Taxonomy" id="4109"/>
    <lineage>
        <taxon>Eukaryota</taxon>
        <taxon>Viridiplantae</taxon>
        <taxon>Streptophyta</taxon>
        <taxon>Embryophyta</taxon>
        <taxon>Tracheophyta</taxon>
        <taxon>Spermatophyta</taxon>
        <taxon>Magnoliopsida</taxon>
        <taxon>eudicotyledons</taxon>
        <taxon>Gunneridae</taxon>
        <taxon>Pentapetalae</taxon>
        <taxon>asterids</taxon>
        <taxon>lamiids</taxon>
        <taxon>Solanales</taxon>
        <taxon>Solanaceae</taxon>
        <taxon>Solanoideae</taxon>
        <taxon>Solaneae</taxon>
        <taxon>Solanum</taxon>
    </lineage>
</organism>
<dbReference type="EMBL" id="JACXVP010000012">
    <property type="protein sequence ID" value="KAG5570832.1"/>
    <property type="molecule type" value="Genomic_DNA"/>
</dbReference>
<keyword evidence="2" id="KW-1185">Reference proteome</keyword>
<protein>
    <submittedName>
        <fullName evidence="1">Uncharacterized protein</fullName>
    </submittedName>
</protein>
<proteinExistence type="predicted"/>
<dbReference type="Proteomes" id="UP000824120">
    <property type="component" value="Chromosome 12"/>
</dbReference>
<sequence length="97" mass="11146">MTEVVRSRASSVKLGEIPARKNKLPMEQWSPLAKEENENTGVMSKIAQRKLELKDEPKHRWKNFFDTNRLSAKGLGLNYVTPVMKNEEKEYGLLQSA</sequence>
<evidence type="ECO:0000313" key="2">
    <source>
        <dbReference type="Proteomes" id="UP000824120"/>
    </source>
</evidence>
<name>A0A9J5W6J6_SOLCO</name>